<dbReference type="EMBL" id="CH408156">
    <property type="protein sequence ID" value="EDK37360.2"/>
    <property type="molecule type" value="Genomic_DNA"/>
</dbReference>
<evidence type="ECO:0000313" key="1">
    <source>
        <dbReference type="EMBL" id="EDK37360.2"/>
    </source>
</evidence>
<proteinExistence type="predicted"/>
<dbReference type="GeneID" id="5127609"/>
<dbReference type="Proteomes" id="UP000001997">
    <property type="component" value="Unassembled WGS sequence"/>
</dbReference>
<protein>
    <submittedName>
        <fullName evidence="1">Uncharacterized protein</fullName>
    </submittedName>
</protein>
<accession>A5DDV7</accession>
<gene>
    <name evidence="1" type="ORF">PGUG_01458</name>
</gene>
<name>A5DDV7_PICGU</name>
<dbReference type="OMA" id="ITAFHAS"/>
<keyword evidence="2" id="KW-1185">Reference proteome</keyword>
<reference evidence="1 2" key="1">
    <citation type="journal article" date="2009" name="Nature">
        <title>Evolution of pathogenicity and sexual reproduction in eight Candida genomes.</title>
        <authorList>
            <person name="Butler G."/>
            <person name="Rasmussen M.D."/>
            <person name="Lin M.F."/>
            <person name="Santos M.A."/>
            <person name="Sakthikumar S."/>
            <person name="Munro C.A."/>
            <person name="Rheinbay E."/>
            <person name="Grabherr M."/>
            <person name="Forche A."/>
            <person name="Reedy J.L."/>
            <person name="Agrafioti I."/>
            <person name="Arnaud M.B."/>
            <person name="Bates S."/>
            <person name="Brown A.J."/>
            <person name="Brunke S."/>
            <person name="Costanzo M.C."/>
            <person name="Fitzpatrick D.A."/>
            <person name="de Groot P.W."/>
            <person name="Harris D."/>
            <person name="Hoyer L.L."/>
            <person name="Hube B."/>
            <person name="Klis F.M."/>
            <person name="Kodira C."/>
            <person name="Lennard N."/>
            <person name="Logue M.E."/>
            <person name="Martin R."/>
            <person name="Neiman A.M."/>
            <person name="Nikolaou E."/>
            <person name="Quail M.A."/>
            <person name="Quinn J."/>
            <person name="Santos M.C."/>
            <person name="Schmitzberger F.F."/>
            <person name="Sherlock G."/>
            <person name="Shah P."/>
            <person name="Silverstein K.A."/>
            <person name="Skrzypek M.S."/>
            <person name="Soll D."/>
            <person name="Staggs R."/>
            <person name="Stansfield I."/>
            <person name="Stumpf M.P."/>
            <person name="Sudbery P.E."/>
            <person name="Srikantha T."/>
            <person name="Zeng Q."/>
            <person name="Berman J."/>
            <person name="Berriman M."/>
            <person name="Heitman J."/>
            <person name="Gow N.A."/>
            <person name="Lorenz M.C."/>
            <person name="Birren B.W."/>
            <person name="Kellis M."/>
            <person name="Cuomo C.A."/>
        </authorList>
    </citation>
    <scope>NUCLEOTIDE SEQUENCE [LARGE SCALE GENOMIC DNA]</scope>
    <source>
        <strain evidence="2">ATCC 6260 / CBS 566 / DSM 6381 / JCM 1539 / NBRC 10279 / NRRL Y-324</strain>
    </source>
</reference>
<evidence type="ECO:0000313" key="2">
    <source>
        <dbReference type="Proteomes" id="UP000001997"/>
    </source>
</evidence>
<dbReference type="HOGENOM" id="CLU_143653_0_0_1"/>
<dbReference type="InParanoid" id="A5DDV7"/>
<sequence length="154" mass="16206">MYIITHADNGCSSGYTGATVGCAESLCIIIPTPSNTPNKQAHVMAEFLVCFHPPLKAKAPPVKNPAITAFHASSLLLTALTVQSNVENNPPQTPKFPPTTGARALTAAIEPYILSPYGEFSKPLIPCHTQPPITPIAKAPPKSLRMTIGHGSLA</sequence>
<organism evidence="1 2">
    <name type="scientific">Meyerozyma guilliermondii (strain ATCC 6260 / CBS 566 / DSM 6381 / JCM 1539 / NBRC 10279 / NRRL Y-324)</name>
    <name type="common">Yeast</name>
    <name type="synonym">Candida guilliermondii</name>
    <dbReference type="NCBI Taxonomy" id="294746"/>
    <lineage>
        <taxon>Eukaryota</taxon>
        <taxon>Fungi</taxon>
        <taxon>Dikarya</taxon>
        <taxon>Ascomycota</taxon>
        <taxon>Saccharomycotina</taxon>
        <taxon>Pichiomycetes</taxon>
        <taxon>Debaryomycetaceae</taxon>
        <taxon>Meyerozyma</taxon>
    </lineage>
</organism>
<dbReference type="RefSeq" id="XP_001485787.2">
    <property type="nucleotide sequence ID" value="XM_001485737.1"/>
</dbReference>
<dbReference type="VEuPathDB" id="FungiDB:PGUG_01458"/>
<dbReference type="OrthoDB" id="5598475at2759"/>
<dbReference type="AlphaFoldDB" id="A5DDV7"/>
<dbReference type="eggNOG" id="ENOG502TDVR">
    <property type="taxonomic scope" value="Eukaryota"/>
</dbReference>
<dbReference type="KEGG" id="pgu:PGUG_01458"/>